<dbReference type="AlphaFoldDB" id="A0A1M5NDL1"/>
<dbReference type="Gene3D" id="1.20.59.10">
    <property type="entry name" value="Chorismate mutase"/>
    <property type="match status" value="1"/>
</dbReference>
<dbReference type="SMART" id="SM00830">
    <property type="entry name" value="CM_2"/>
    <property type="match status" value="1"/>
</dbReference>
<dbReference type="InterPro" id="IPR036979">
    <property type="entry name" value="CM_dom_sf"/>
</dbReference>
<dbReference type="InterPro" id="IPR051331">
    <property type="entry name" value="Chorismate_mutase-related"/>
</dbReference>
<gene>
    <name evidence="4" type="ORF">SAMN05443551_0879</name>
</gene>
<dbReference type="GO" id="GO:0009697">
    <property type="term" value="P:salicylic acid biosynthetic process"/>
    <property type="evidence" value="ECO:0007669"/>
    <property type="project" value="TreeGrafter"/>
</dbReference>
<keyword evidence="5" id="KW-1185">Reference proteome</keyword>
<organism evidence="4 5">
    <name type="scientific">Marivita hallyeonensis</name>
    <dbReference type="NCBI Taxonomy" id="996342"/>
    <lineage>
        <taxon>Bacteria</taxon>
        <taxon>Pseudomonadati</taxon>
        <taxon>Pseudomonadota</taxon>
        <taxon>Alphaproteobacteria</taxon>
        <taxon>Rhodobacterales</taxon>
        <taxon>Roseobacteraceae</taxon>
        <taxon>Marivita</taxon>
    </lineage>
</organism>
<dbReference type="InterPro" id="IPR036263">
    <property type="entry name" value="Chorismate_II_sf"/>
</dbReference>
<evidence type="ECO:0000313" key="5">
    <source>
        <dbReference type="Proteomes" id="UP000184221"/>
    </source>
</evidence>
<sequence length="104" mass="11424">MPRPAPDTVDTMAELRSAIDEIDAELMTLLAERLSFADRAPVLKQREGISAAAPSRARQVLDNVRAKAEVAGFDPDMAEAMWKIMIDGIIAREERVMGKEGRDG</sequence>
<keyword evidence="4" id="KW-0456">Lyase</keyword>
<dbReference type="EC" id="5.4.99.5" evidence="1"/>
<keyword evidence="2" id="KW-0413">Isomerase</keyword>
<dbReference type="OrthoDB" id="514491at2"/>
<dbReference type="EMBL" id="FQXC01000001">
    <property type="protein sequence ID" value="SHG87562.1"/>
    <property type="molecule type" value="Genomic_DNA"/>
</dbReference>
<dbReference type="PANTHER" id="PTHR38041:SF1">
    <property type="entry name" value="CHORISMATE MUTASE"/>
    <property type="match status" value="1"/>
</dbReference>
<accession>A0A1M5NDL1</accession>
<dbReference type="GO" id="GO:0046417">
    <property type="term" value="P:chorismate metabolic process"/>
    <property type="evidence" value="ECO:0007669"/>
    <property type="project" value="InterPro"/>
</dbReference>
<feature type="domain" description="Chorismate mutase" evidence="3">
    <location>
        <begin position="6"/>
        <end position="97"/>
    </location>
</feature>
<dbReference type="RefSeq" id="WP_072776252.1">
    <property type="nucleotide sequence ID" value="NZ_FQXC01000001.1"/>
</dbReference>
<dbReference type="PROSITE" id="PS51168">
    <property type="entry name" value="CHORISMATE_MUT_2"/>
    <property type="match status" value="1"/>
</dbReference>
<reference evidence="4 5" key="1">
    <citation type="submission" date="2016-11" db="EMBL/GenBank/DDBJ databases">
        <authorList>
            <person name="Jaros S."/>
            <person name="Januszkiewicz K."/>
            <person name="Wedrychowicz H."/>
        </authorList>
    </citation>
    <scope>NUCLEOTIDE SEQUENCE [LARGE SCALE GENOMIC DNA]</scope>
    <source>
        <strain evidence="4 5">DSM 29431</strain>
    </source>
</reference>
<evidence type="ECO:0000256" key="1">
    <source>
        <dbReference type="ARBA" id="ARBA00012404"/>
    </source>
</evidence>
<dbReference type="GO" id="GO:0004106">
    <property type="term" value="F:chorismate mutase activity"/>
    <property type="evidence" value="ECO:0007669"/>
    <property type="project" value="UniProtKB-EC"/>
</dbReference>
<proteinExistence type="predicted"/>
<keyword evidence="4" id="KW-0670">Pyruvate</keyword>
<dbReference type="Proteomes" id="UP000184221">
    <property type="component" value="Unassembled WGS sequence"/>
</dbReference>
<protein>
    <recommendedName>
        <fullName evidence="1">chorismate mutase</fullName>
        <ecNumber evidence="1">5.4.99.5</ecNumber>
    </recommendedName>
</protein>
<dbReference type="STRING" id="996342.SAMN05443551_0879"/>
<dbReference type="GO" id="GO:0016829">
    <property type="term" value="F:lyase activity"/>
    <property type="evidence" value="ECO:0007669"/>
    <property type="project" value="UniProtKB-KW"/>
</dbReference>
<dbReference type="InterPro" id="IPR002701">
    <property type="entry name" value="CM_II_prokaryot"/>
</dbReference>
<dbReference type="PANTHER" id="PTHR38041">
    <property type="entry name" value="CHORISMATE MUTASE"/>
    <property type="match status" value="1"/>
</dbReference>
<evidence type="ECO:0000259" key="3">
    <source>
        <dbReference type="PROSITE" id="PS51168"/>
    </source>
</evidence>
<dbReference type="Pfam" id="PF01817">
    <property type="entry name" value="CM_2"/>
    <property type="match status" value="1"/>
</dbReference>
<evidence type="ECO:0000256" key="2">
    <source>
        <dbReference type="ARBA" id="ARBA00023235"/>
    </source>
</evidence>
<evidence type="ECO:0000313" key="4">
    <source>
        <dbReference type="EMBL" id="SHG87562.1"/>
    </source>
</evidence>
<name>A0A1M5NDL1_9RHOB</name>
<dbReference type="SUPFAM" id="SSF48600">
    <property type="entry name" value="Chorismate mutase II"/>
    <property type="match status" value="1"/>
</dbReference>